<comment type="caution">
    <text evidence="1">The sequence shown here is derived from an EMBL/GenBank/DDBJ whole genome shotgun (WGS) entry which is preliminary data.</text>
</comment>
<gene>
    <name evidence="1" type="ORF">P9271_00570</name>
</gene>
<evidence type="ECO:0000313" key="1">
    <source>
        <dbReference type="EMBL" id="MED4399853.1"/>
    </source>
</evidence>
<dbReference type="EMBL" id="JARTFS010000001">
    <property type="protein sequence ID" value="MED4399853.1"/>
    <property type="molecule type" value="Genomic_DNA"/>
</dbReference>
<dbReference type="RefSeq" id="WP_328014577.1">
    <property type="nucleotide sequence ID" value="NZ_JARTFS010000001.1"/>
</dbReference>
<dbReference type="Proteomes" id="UP001342826">
    <property type="component" value="Unassembled WGS sequence"/>
</dbReference>
<protein>
    <submittedName>
        <fullName evidence="1">DUF1657 domain-containing protein</fullName>
    </submittedName>
</protein>
<accession>A0ABU6NTC5</accession>
<dbReference type="Pfam" id="PF07870">
    <property type="entry name" value="DUF1657"/>
    <property type="match status" value="1"/>
</dbReference>
<organism evidence="1 2">
    <name type="scientific">Metabacillus fastidiosus</name>
    <dbReference type="NCBI Taxonomy" id="1458"/>
    <lineage>
        <taxon>Bacteria</taxon>
        <taxon>Bacillati</taxon>
        <taxon>Bacillota</taxon>
        <taxon>Bacilli</taxon>
        <taxon>Bacillales</taxon>
        <taxon>Bacillaceae</taxon>
        <taxon>Metabacillus</taxon>
    </lineage>
</organism>
<keyword evidence="2" id="KW-1185">Reference proteome</keyword>
<evidence type="ECO:0000313" key="2">
    <source>
        <dbReference type="Proteomes" id="UP001342826"/>
    </source>
</evidence>
<reference evidence="1 2" key="1">
    <citation type="submission" date="2023-03" db="EMBL/GenBank/DDBJ databases">
        <title>Bacillus Genome Sequencing.</title>
        <authorList>
            <person name="Dunlap C."/>
        </authorList>
    </citation>
    <scope>NUCLEOTIDE SEQUENCE [LARGE SCALE GENOMIC DNA]</scope>
    <source>
        <strain evidence="1 2">NRS-1717</strain>
    </source>
</reference>
<sequence>MTVGSDVKQCLAIVKGIDASLSNLAIVSQDEETKRVFHEMMLLIGEVKEDLQKRVGKLELEEFQYKGF</sequence>
<name>A0ABU6NTC5_9BACI</name>
<dbReference type="InterPro" id="IPR012452">
    <property type="entry name" value="DUF1657"/>
</dbReference>
<proteinExistence type="predicted"/>